<feature type="chain" id="PRO_5035205885" evidence="2">
    <location>
        <begin position="28"/>
        <end position="425"/>
    </location>
</feature>
<evidence type="ECO:0000313" key="4">
    <source>
        <dbReference type="EMBL" id="GHO42609.1"/>
    </source>
</evidence>
<dbReference type="Pfam" id="PF07992">
    <property type="entry name" value="Pyr_redox_2"/>
    <property type="match status" value="1"/>
</dbReference>
<dbReference type="PRINTS" id="PR00469">
    <property type="entry name" value="PNDRDTASEII"/>
</dbReference>
<dbReference type="PRINTS" id="PR00368">
    <property type="entry name" value="FADPNR"/>
</dbReference>
<dbReference type="Proteomes" id="UP000612362">
    <property type="component" value="Unassembled WGS sequence"/>
</dbReference>
<dbReference type="Gene3D" id="3.50.50.60">
    <property type="entry name" value="FAD/NAD(P)-binding domain"/>
    <property type="match status" value="2"/>
</dbReference>
<dbReference type="EMBL" id="BNJF01000001">
    <property type="protein sequence ID" value="GHO42609.1"/>
    <property type="molecule type" value="Genomic_DNA"/>
</dbReference>
<accession>A0A8J3I0G0</accession>
<feature type="domain" description="FAD/NAD(P)-binding" evidence="3">
    <location>
        <begin position="6"/>
        <end position="288"/>
    </location>
</feature>
<dbReference type="InterPro" id="IPR023753">
    <property type="entry name" value="FAD/NAD-binding_dom"/>
</dbReference>
<name>A0A8J3I0G0_9CHLR</name>
<dbReference type="InterPro" id="IPR036188">
    <property type="entry name" value="FAD/NAD-bd_sf"/>
</dbReference>
<dbReference type="PIRSF" id="PIRSF037495">
    <property type="entry name" value="Opine_OX_OoxA/HcnB"/>
    <property type="match status" value="1"/>
</dbReference>
<proteinExistence type="predicted"/>
<dbReference type="SUPFAM" id="SSF51905">
    <property type="entry name" value="FAD/NAD(P)-binding domain"/>
    <property type="match status" value="1"/>
</dbReference>
<organism evidence="4 5">
    <name type="scientific">Ktedonospora formicarum</name>
    <dbReference type="NCBI Taxonomy" id="2778364"/>
    <lineage>
        <taxon>Bacteria</taxon>
        <taxon>Bacillati</taxon>
        <taxon>Chloroflexota</taxon>
        <taxon>Ktedonobacteria</taxon>
        <taxon>Ktedonobacterales</taxon>
        <taxon>Ktedonobacteraceae</taxon>
        <taxon>Ktedonospora</taxon>
    </lineage>
</organism>
<comment type="caution">
    <text evidence="4">The sequence shown here is derived from an EMBL/GenBank/DDBJ whole genome shotgun (WGS) entry which is preliminary data.</text>
</comment>
<dbReference type="InterPro" id="IPR017224">
    <property type="entry name" value="Opine_Oxase_asu/HCN_bsu"/>
</dbReference>
<dbReference type="Gene3D" id="1.10.10.1100">
    <property type="entry name" value="BFD-like [2Fe-2S]-binding domain"/>
    <property type="match status" value="1"/>
</dbReference>
<dbReference type="InterPro" id="IPR051691">
    <property type="entry name" value="Metab_Enz_Cyan_OpOx_G3PDH"/>
</dbReference>
<evidence type="ECO:0000256" key="2">
    <source>
        <dbReference type="SAM" id="SignalP"/>
    </source>
</evidence>
<dbReference type="InterPro" id="IPR041854">
    <property type="entry name" value="BFD-like_2Fe2S-bd_dom_sf"/>
</dbReference>
<reference evidence="4" key="1">
    <citation type="submission" date="2020-10" db="EMBL/GenBank/DDBJ databases">
        <title>Taxonomic study of unclassified bacteria belonging to the class Ktedonobacteria.</title>
        <authorList>
            <person name="Yabe S."/>
            <person name="Wang C.M."/>
            <person name="Zheng Y."/>
            <person name="Sakai Y."/>
            <person name="Cavaletti L."/>
            <person name="Monciardini P."/>
            <person name="Donadio S."/>
        </authorList>
    </citation>
    <scope>NUCLEOTIDE SEQUENCE</scope>
    <source>
        <strain evidence="4">SOSP1-1</strain>
    </source>
</reference>
<sequence length="425" mass="45203">MKQVIFDIVIVGAGPAGLAAASSAAHAHTSIALIDDNPSPGGQIWRGGPTHAHQAWFKRAEASNITRYMQARVVAAYEPGKLIIETPDEALEIGYHKLILATGARERFLPFPGWTLPGVMGAGGLQALVKGGLPIAGKRVVIAGSGPLLLAVASYLKSKGAHVCLLAEQAPLNQLARFALHLPGHIQYLWQAAALGGSLLGIPFKTSCWVTRALGEQRLEAIILSQDTRSLSLDCDYLACGFGLLPNTELASALGCEIQNEAVRVNEWQESSQQAIYCAGEVTGIGGLELSLLEGQIAGLAAIGQAQEARALFPARARTRRFAALQARHFALRPELRALAEPDTIVCRCEDVTYSALEAHTSWRGAKLHTRCGMGPCQGRVCGSATSLLFGWSRDSIRPPIVSARVSSLITTLDTPDKQASKELA</sequence>
<protein>
    <submittedName>
        <fullName evidence="4">Oxidoreductase</fullName>
    </submittedName>
</protein>
<dbReference type="PANTHER" id="PTHR42949">
    <property type="entry name" value="ANAEROBIC GLYCEROL-3-PHOSPHATE DEHYDROGENASE SUBUNIT B"/>
    <property type="match status" value="1"/>
</dbReference>
<dbReference type="AlphaFoldDB" id="A0A8J3I0G0"/>
<feature type="signal peptide" evidence="2">
    <location>
        <begin position="1"/>
        <end position="27"/>
    </location>
</feature>
<evidence type="ECO:0000256" key="1">
    <source>
        <dbReference type="ARBA" id="ARBA00023002"/>
    </source>
</evidence>
<evidence type="ECO:0000313" key="5">
    <source>
        <dbReference type="Proteomes" id="UP000612362"/>
    </source>
</evidence>
<gene>
    <name evidence="4" type="ORF">KSX_07720</name>
</gene>
<dbReference type="PANTHER" id="PTHR42949:SF3">
    <property type="entry name" value="ANAEROBIC GLYCEROL-3-PHOSPHATE DEHYDROGENASE SUBUNIT B"/>
    <property type="match status" value="1"/>
</dbReference>
<evidence type="ECO:0000259" key="3">
    <source>
        <dbReference type="Pfam" id="PF07992"/>
    </source>
</evidence>
<keyword evidence="2" id="KW-0732">Signal</keyword>
<keyword evidence="5" id="KW-1185">Reference proteome</keyword>
<keyword evidence="1" id="KW-0560">Oxidoreductase</keyword>
<dbReference type="GO" id="GO:0016491">
    <property type="term" value="F:oxidoreductase activity"/>
    <property type="evidence" value="ECO:0007669"/>
    <property type="project" value="UniProtKB-KW"/>
</dbReference>
<dbReference type="RefSeq" id="WP_220192132.1">
    <property type="nucleotide sequence ID" value="NZ_BNJF01000001.1"/>
</dbReference>